<dbReference type="Pfam" id="PF13358">
    <property type="entry name" value="DDE_3"/>
    <property type="match status" value="1"/>
</dbReference>
<gene>
    <name evidence="2" type="ORF">KGF57_003967</name>
</gene>
<keyword evidence="3" id="KW-1185">Reference proteome</keyword>
<name>A0AAD5BCL0_9ASCO</name>
<feature type="domain" description="Tc1-like transposase DDE" evidence="1">
    <location>
        <begin position="225"/>
        <end position="319"/>
    </location>
</feature>
<organism evidence="2 3">
    <name type="scientific">Candida theae</name>
    <dbReference type="NCBI Taxonomy" id="1198502"/>
    <lineage>
        <taxon>Eukaryota</taxon>
        <taxon>Fungi</taxon>
        <taxon>Dikarya</taxon>
        <taxon>Ascomycota</taxon>
        <taxon>Saccharomycotina</taxon>
        <taxon>Pichiomycetes</taxon>
        <taxon>Debaryomycetaceae</taxon>
        <taxon>Candida/Lodderomyces clade</taxon>
        <taxon>Candida</taxon>
    </lineage>
</organism>
<dbReference type="SUPFAM" id="SSF46689">
    <property type="entry name" value="Homeodomain-like"/>
    <property type="match status" value="1"/>
</dbReference>
<proteinExistence type="predicted"/>
<evidence type="ECO:0000313" key="3">
    <source>
        <dbReference type="Proteomes" id="UP001204833"/>
    </source>
</evidence>
<dbReference type="PANTHER" id="PTHR46564">
    <property type="entry name" value="TRANSPOSASE"/>
    <property type="match status" value="1"/>
</dbReference>
<evidence type="ECO:0000313" key="2">
    <source>
        <dbReference type="EMBL" id="KAI5953758.1"/>
    </source>
</evidence>
<dbReference type="RefSeq" id="XP_051607542.1">
    <property type="nucleotide sequence ID" value="XM_051753438.1"/>
</dbReference>
<dbReference type="Gene3D" id="3.30.420.10">
    <property type="entry name" value="Ribonuclease H-like superfamily/Ribonuclease H"/>
    <property type="match status" value="1"/>
</dbReference>
<dbReference type="InterPro" id="IPR038717">
    <property type="entry name" value="Tc1-like_DDE_dom"/>
</dbReference>
<comment type="caution">
    <text evidence="2">The sequence shown here is derived from an EMBL/GenBank/DDBJ whole genome shotgun (WGS) entry which is preliminary data.</text>
</comment>
<dbReference type="GO" id="GO:0003676">
    <property type="term" value="F:nucleic acid binding"/>
    <property type="evidence" value="ECO:0007669"/>
    <property type="project" value="InterPro"/>
</dbReference>
<dbReference type="EMBL" id="JAIHNG010000139">
    <property type="protein sequence ID" value="KAI5953758.1"/>
    <property type="molecule type" value="Genomic_DNA"/>
</dbReference>
<accession>A0AAD5BCL0</accession>
<dbReference type="AlphaFoldDB" id="A0AAD5BCL0"/>
<protein>
    <recommendedName>
        <fullName evidence="1">Tc1-like transposase DDE domain-containing protein</fullName>
    </recommendedName>
</protein>
<dbReference type="Proteomes" id="UP001204833">
    <property type="component" value="Unassembled WGS sequence"/>
</dbReference>
<sequence length="355" mass="40984">MVLDSQTAPLESCFCYSDYNEAVPPTKIEVDNLHSDMECDDVDVDVSSEQDETCKFKRGPYRYYSEAEKQRFWQLVIEQGSSAYRAAQALNISLQTAYNGKKNWNRLIADIANGIHKETKKRGRKPLLIQEHKFFLKDLVLSDPTVTVDFLLDRLRSTFEGVKASVSTIYNFLTKVCKFSLKRLSKWAMRRDSPELKQQRLEWALENKGKIDLEKNCVFIDEAGFNISATPSRADHFYSFVKSVLREIETNEELKEMKYLVLDNAATHKRRDLDLLVASSGMELAFLPAYLPALNAIEEFWSVCKAKIKRSNLTRKEQLTPRVREATAKITLESYQSFCKHASSFIPYCLEKRSF</sequence>
<dbReference type="InterPro" id="IPR036397">
    <property type="entry name" value="RNaseH_sf"/>
</dbReference>
<dbReference type="InterPro" id="IPR009057">
    <property type="entry name" value="Homeodomain-like_sf"/>
</dbReference>
<dbReference type="PANTHER" id="PTHR46564:SF1">
    <property type="entry name" value="TRANSPOSASE"/>
    <property type="match status" value="1"/>
</dbReference>
<dbReference type="GeneID" id="76152025"/>
<reference evidence="2 3" key="1">
    <citation type="journal article" date="2022" name="DNA Res.">
        <title>Genome analysis of five recently described species of the CUG-Ser clade uncovers Candida theae as a new hybrid lineage with pathogenic potential in the Candida parapsilosis species complex.</title>
        <authorList>
            <person name="Mixao V."/>
            <person name="Del Olmo V."/>
            <person name="Hegedusova E."/>
            <person name="Saus E."/>
            <person name="Pryszcz L."/>
            <person name="Cillingova A."/>
            <person name="Nosek J."/>
            <person name="Gabaldon T."/>
        </authorList>
    </citation>
    <scope>NUCLEOTIDE SEQUENCE [LARGE SCALE GENOMIC DNA]</scope>
    <source>
        <strain evidence="2 3">CBS 12239</strain>
    </source>
</reference>
<evidence type="ECO:0000259" key="1">
    <source>
        <dbReference type="Pfam" id="PF13358"/>
    </source>
</evidence>